<feature type="compositionally biased region" description="Polar residues" evidence="10">
    <location>
        <begin position="168"/>
        <end position="193"/>
    </location>
</feature>
<feature type="compositionally biased region" description="Low complexity" evidence="10">
    <location>
        <begin position="1"/>
        <end position="11"/>
    </location>
</feature>
<evidence type="ECO:0000256" key="2">
    <source>
        <dbReference type="ARBA" id="ARBA00009639"/>
    </source>
</evidence>
<dbReference type="SUPFAM" id="SSF50978">
    <property type="entry name" value="WD40 repeat-like"/>
    <property type="match status" value="1"/>
</dbReference>
<dbReference type="GO" id="GO:0000932">
    <property type="term" value="C:P-body"/>
    <property type="evidence" value="ECO:0007669"/>
    <property type="project" value="UniProtKB-SubCell"/>
</dbReference>
<evidence type="ECO:0000313" key="13">
    <source>
        <dbReference type="EMBL" id="KAJ8770003.1"/>
    </source>
</evidence>
<keyword evidence="5 9" id="KW-0853">WD repeat</keyword>
<dbReference type="PANTHER" id="PTHR15598:SF7">
    <property type="entry name" value="ENHANCER OF MRNA-DECAPPING-LIKE PROTEIN"/>
    <property type="match status" value="1"/>
</dbReference>
<keyword evidence="4" id="KW-0597">Phosphoprotein</keyword>
<accession>A0AAV8TUY6</accession>
<feature type="domain" description="Enhancer of mRNA-decapping protein 4 C-terminal" evidence="12">
    <location>
        <begin position="1262"/>
        <end position="1364"/>
    </location>
</feature>
<dbReference type="InterPro" id="IPR015943">
    <property type="entry name" value="WD40/YVTN_repeat-like_dom_sf"/>
</dbReference>
<feature type="region of interest" description="Disordered" evidence="10">
    <location>
        <begin position="914"/>
        <end position="955"/>
    </location>
</feature>
<dbReference type="InterPro" id="IPR045152">
    <property type="entry name" value="EDC4-like"/>
</dbReference>
<evidence type="ECO:0000256" key="6">
    <source>
        <dbReference type="ARBA" id="ARBA00022664"/>
    </source>
</evidence>
<feature type="compositionally biased region" description="Low complexity" evidence="10">
    <location>
        <begin position="691"/>
        <end position="704"/>
    </location>
</feature>
<evidence type="ECO:0000256" key="5">
    <source>
        <dbReference type="ARBA" id="ARBA00022574"/>
    </source>
</evidence>
<dbReference type="InterPro" id="IPR044938">
    <property type="entry name" value="EDC4_C_sf"/>
</dbReference>
<evidence type="ECO:0000256" key="10">
    <source>
        <dbReference type="SAM" id="MobiDB-lite"/>
    </source>
</evidence>
<evidence type="ECO:0000256" key="9">
    <source>
        <dbReference type="PROSITE-ProRule" id="PRU00221"/>
    </source>
</evidence>
<evidence type="ECO:0000256" key="7">
    <source>
        <dbReference type="ARBA" id="ARBA00022737"/>
    </source>
</evidence>
<name>A0AAV8TUY6_9ROSI</name>
<keyword evidence="8" id="KW-0175">Coiled coil</keyword>
<evidence type="ECO:0000313" key="14">
    <source>
        <dbReference type="Proteomes" id="UP001159364"/>
    </source>
</evidence>
<proteinExistence type="inferred from homology"/>
<dbReference type="FunFam" id="2.130.10.10:FF:000232">
    <property type="entry name" value="enhancer of mRNA-decapping protein 4"/>
    <property type="match status" value="1"/>
</dbReference>
<keyword evidence="14" id="KW-1185">Reference proteome</keyword>
<evidence type="ECO:0000256" key="3">
    <source>
        <dbReference type="ARBA" id="ARBA00022490"/>
    </source>
</evidence>
<dbReference type="Gene3D" id="1.10.220.100">
    <property type="entry name" value="conserved c-terminal region of ge- 1"/>
    <property type="match status" value="1"/>
</dbReference>
<comment type="subcellular location">
    <subcellularLocation>
        <location evidence="1">Cytoplasm</location>
        <location evidence="1">P-body</location>
    </subcellularLocation>
</comment>
<evidence type="ECO:0000256" key="4">
    <source>
        <dbReference type="ARBA" id="ARBA00022553"/>
    </source>
</evidence>
<comment type="similarity">
    <text evidence="2">Belongs to the WD repeat EDC4 family.</text>
</comment>
<evidence type="ECO:0000259" key="12">
    <source>
        <dbReference type="Pfam" id="PF21289"/>
    </source>
</evidence>
<feature type="compositionally biased region" description="Pro residues" evidence="10">
    <location>
        <begin position="66"/>
        <end position="90"/>
    </location>
</feature>
<sequence>MATPGNPNQNQPGGGGLDVNKLFKPSSGPMNMMMMQQQQFQSPNLSSPNSNNSNHSGGNLTTSPSFPLPSSSPPPPPYLTPSSSYPPPSGPYHNPYHSNYLSPYAPPPPPTQLRHNQHHYLNNIYPPHQQQQLNRPQPISSYPPPPPPSSVAPPLPNSSGGSVLMDMLNNQNQQKPPPSSADTITPVASTTNFHVPPPVSLGAPSQQQPSSPSPNRMLSSKLPRGRHLTGDSVVYDIDVRLRGEVQPELEVTPITKYVSDPGLLLGRQIAVNRNYICYGLKPGSIRILNVNTALRSLLRGHNQKVTDMAFFAEDVHLLASICVNGRIFVRKIDEGEDEEEKPQIFDKIVFALHIKAEEEPVHPRLCWHPHKQEILMIAIGYHILRIDITKVGKGVVFSVEEPLNCTINKLINGVQLVGKHDGQVTELSMCQWMTTRLASASADGTVKIWEDRKAVPLSILRPHDGHPVNSVAFFTAPDRPDHIILVTGGPLNREVKIWASTSEEGWLLPSDSESWQNTQTLTLKSSAESGVQDAFFNQVVALPRPGLLLLANAKKNAIYAVHIEYGPYPAATRMDYIAEFTVKMCILSLTGTSDTLPNEHIVQVYCVQTQAIQQYALELSQCLPTSAEAVELKKTESNDPCSCDASESSALRESSHRSNSSQMPIDMKSSATTSHTNVDSINDVPPPLPLSPRLSRKLSGLPSPKRTDLTPQLSDPSGDQLVFDYLVDHGMDAVRANLTATSASADYLRNDTQDIVRADITKVPESPSIFKRPTHLVTPSEFLPQATSGISRGINVGEVNSLDVVINNDNESVAVEGKVRETGKNKYIDVDLPREIEISVAEKKEKPFYSQASNLSTEMAREYSVEVHAVGGIQQTNECSVNEVPDRSNNGEVKYISKDVTGTLGDLETVMVEQTSPAPTMKGRKQKGKNSQLSGPSSPSTSPFNSTDSSNEPGCCSGALSIDAALPQLSAMQDTLDQLMSIQKEMLKQMHSMISAPVSKESKRLEASLGRNIEKAVKDNTDALWARFQEENVKHHKLELERTQQLTNLVTNFTNKDLANAAEKNLKKEMASVGPAVARGIVPTLEKSISLAITESFQKGVGEKALNQLEKSVSSKLEATVARQIQLQFQTSGKQALQDALKSIMEASIIPAFEMPCKAVFDQVDAAFQKGLIQIINASQQQFDSSYSPLTTALRDAIKSASSITQTLSGELTDGQRKLIAFAAANANPTVSDPSVAGINGPIAGLHETAEGPFNPMEELSRLVGEHKYEEAFSIALHRSDLSIVSWLCSQVDLHGLLSMVPLPLSQGVLLALLQQLACDFSNETSRKVEWMTEVAVAINPTDPTIAAHVRLIFEQVYQILNHQKSLPNITSAQAFKLRTLIHVTNSVLMSCK</sequence>
<feature type="domain" description="Enhancer of mRNA-decapping protein 4 WD40 repeat region" evidence="11">
    <location>
        <begin position="251"/>
        <end position="563"/>
    </location>
</feature>
<feature type="repeat" description="WD" evidence="9">
    <location>
        <begin position="417"/>
        <end position="450"/>
    </location>
</feature>
<dbReference type="FunFam" id="1.10.220.100:FF:000001">
    <property type="entry name" value="Enhancer of mRNA-decapping protein 4"/>
    <property type="match status" value="1"/>
</dbReference>
<dbReference type="PANTHER" id="PTHR15598">
    <property type="entry name" value="ENHANCER OF MRNA-DECAPPING PROTEIN 4"/>
    <property type="match status" value="1"/>
</dbReference>
<dbReference type="InterPro" id="IPR049404">
    <property type="entry name" value="EDC4_C"/>
</dbReference>
<evidence type="ECO:0008006" key="15">
    <source>
        <dbReference type="Google" id="ProtNLM"/>
    </source>
</evidence>
<comment type="caution">
    <text evidence="13">The sequence shown here is derived from an EMBL/GenBank/DDBJ whole genome shotgun (WGS) entry which is preliminary data.</text>
</comment>
<dbReference type="InterPro" id="IPR032401">
    <property type="entry name" value="EDC4_WD40"/>
</dbReference>
<gene>
    <name evidence="13" type="ORF">K2173_009086</name>
</gene>
<dbReference type="Pfam" id="PF21289">
    <property type="entry name" value="EDC4_C"/>
    <property type="match status" value="1"/>
</dbReference>
<dbReference type="InterPro" id="IPR001680">
    <property type="entry name" value="WD40_rpt"/>
</dbReference>
<keyword evidence="3" id="KW-0963">Cytoplasm</keyword>
<dbReference type="GO" id="GO:0006397">
    <property type="term" value="P:mRNA processing"/>
    <property type="evidence" value="ECO:0007669"/>
    <property type="project" value="UniProtKB-KW"/>
</dbReference>
<dbReference type="Proteomes" id="UP001159364">
    <property type="component" value="Linkage Group LG03"/>
</dbReference>
<dbReference type="Pfam" id="PF16529">
    <property type="entry name" value="Ge1_WD40"/>
    <property type="match status" value="1"/>
</dbReference>
<feature type="compositionally biased region" description="Polar residues" evidence="10">
    <location>
        <begin position="645"/>
        <end position="680"/>
    </location>
</feature>
<evidence type="ECO:0000256" key="8">
    <source>
        <dbReference type="ARBA" id="ARBA00023054"/>
    </source>
</evidence>
<dbReference type="GO" id="GO:0031087">
    <property type="term" value="P:deadenylation-independent decapping of nuclear-transcribed mRNA"/>
    <property type="evidence" value="ECO:0007669"/>
    <property type="project" value="InterPro"/>
</dbReference>
<keyword evidence="6" id="KW-0507">mRNA processing</keyword>
<feature type="region of interest" description="Disordered" evidence="10">
    <location>
        <begin position="633"/>
        <end position="715"/>
    </location>
</feature>
<evidence type="ECO:0000259" key="11">
    <source>
        <dbReference type="Pfam" id="PF16529"/>
    </source>
</evidence>
<feature type="compositionally biased region" description="Low complexity" evidence="10">
    <location>
        <begin position="204"/>
        <end position="214"/>
    </location>
</feature>
<feature type="region of interest" description="Disordered" evidence="10">
    <location>
        <begin position="1"/>
        <end position="115"/>
    </location>
</feature>
<feature type="compositionally biased region" description="Pro residues" evidence="10">
    <location>
        <begin position="141"/>
        <end position="156"/>
    </location>
</feature>
<dbReference type="PROSITE" id="PS50082">
    <property type="entry name" value="WD_REPEATS_2"/>
    <property type="match status" value="1"/>
</dbReference>
<keyword evidence="7" id="KW-0677">Repeat</keyword>
<reference evidence="13 14" key="1">
    <citation type="submission" date="2021-09" db="EMBL/GenBank/DDBJ databases">
        <title>Genomic insights and catalytic innovation underlie evolution of tropane alkaloids biosynthesis.</title>
        <authorList>
            <person name="Wang Y.-J."/>
            <person name="Tian T."/>
            <person name="Huang J.-P."/>
            <person name="Huang S.-X."/>
        </authorList>
    </citation>
    <scope>NUCLEOTIDE SEQUENCE [LARGE SCALE GENOMIC DNA]</scope>
    <source>
        <strain evidence="13">KIB-2018</strain>
        <tissue evidence="13">Leaf</tissue>
    </source>
</reference>
<dbReference type="SMART" id="SM00320">
    <property type="entry name" value="WD40"/>
    <property type="match status" value="3"/>
</dbReference>
<organism evidence="13 14">
    <name type="scientific">Erythroxylum novogranatense</name>
    <dbReference type="NCBI Taxonomy" id="1862640"/>
    <lineage>
        <taxon>Eukaryota</taxon>
        <taxon>Viridiplantae</taxon>
        <taxon>Streptophyta</taxon>
        <taxon>Embryophyta</taxon>
        <taxon>Tracheophyta</taxon>
        <taxon>Spermatophyta</taxon>
        <taxon>Magnoliopsida</taxon>
        <taxon>eudicotyledons</taxon>
        <taxon>Gunneridae</taxon>
        <taxon>Pentapetalae</taxon>
        <taxon>rosids</taxon>
        <taxon>fabids</taxon>
        <taxon>Malpighiales</taxon>
        <taxon>Erythroxylaceae</taxon>
        <taxon>Erythroxylum</taxon>
    </lineage>
</organism>
<protein>
    <recommendedName>
        <fullName evidence="15">Enhancer of mRNA-decapping protein 4 WD40 repeat region domain-containing protein</fullName>
    </recommendedName>
</protein>
<dbReference type="InterPro" id="IPR036322">
    <property type="entry name" value="WD40_repeat_dom_sf"/>
</dbReference>
<feature type="compositionally biased region" description="Low complexity" evidence="10">
    <location>
        <begin position="25"/>
        <end position="65"/>
    </location>
</feature>
<feature type="region of interest" description="Disordered" evidence="10">
    <location>
        <begin position="129"/>
        <end position="225"/>
    </location>
</feature>
<dbReference type="EMBL" id="JAIWQS010000003">
    <property type="protein sequence ID" value="KAJ8770003.1"/>
    <property type="molecule type" value="Genomic_DNA"/>
</dbReference>
<evidence type="ECO:0000256" key="1">
    <source>
        <dbReference type="ARBA" id="ARBA00004201"/>
    </source>
</evidence>
<feature type="compositionally biased region" description="Low complexity" evidence="10">
    <location>
        <begin position="930"/>
        <end position="951"/>
    </location>
</feature>
<dbReference type="Gene3D" id="2.130.10.10">
    <property type="entry name" value="YVTN repeat-like/Quinoprotein amine dehydrogenase"/>
    <property type="match status" value="1"/>
</dbReference>